<dbReference type="GO" id="GO:0004657">
    <property type="term" value="F:proline dehydrogenase activity"/>
    <property type="evidence" value="ECO:0007669"/>
    <property type="project" value="UniProtKB-EC"/>
</dbReference>
<evidence type="ECO:0000256" key="1">
    <source>
        <dbReference type="ARBA" id="ARBA00005869"/>
    </source>
</evidence>
<dbReference type="Gene3D" id="3.20.20.220">
    <property type="match status" value="1"/>
</dbReference>
<dbReference type="EC" id="1.5.5.2" evidence="2 5"/>
<dbReference type="InterPro" id="IPR002872">
    <property type="entry name" value="Proline_DH_dom"/>
</dbReference>
<gene>
    <name evidence="8" type="ORF">PROFUN_15278</name>
</gene>
<comment type="cofactor">
    <cofactor evidence="5">
        <name>FAD</name>
        <dbReference type="ChEBI" id="CHEBI:57692"/>
    </cofactor>
</comment>
<evidence type="ECO:0000256" key="2">
    <source>
        <dbReference type="ARBA" id="ARBA00012695"/>
    </source>
</evidence>
<dbReference type="SUPFAM" id="SSF51730">
    <property type="entry name" value="FAD-linked oxidoreductase"/>
    <property type="match status" value="1"/>
</dbReference>
<evidence type="ECO:0000256" key="3">
    <source>
        <dbReference type="ARBA" id="ARBA00023002"/>
    </source>
</evidence>
<sequence>MLRKFCTNSIPKRLFTPTYSRYQWRASSSTASAGNNQHQLPFNTSTQANKGSYSKRLIIGGTLLAASAAIYSSSSDNRSSQQSEPIQEEVQKDRFGEIDTSDTATIFARKQTKDLLFSLFILKLCSIDFVTKYGPSFLETAEKYRVSAPIYWVVRRTFFKQFCAGEDFLSTLAIVDRLYASGLSSILDYSVESGGGTEEEYEHHVKIINQTIDFASKHKKEAPFSCVKLTGITSFSLLEHMTSLLRYQQSHPELSLPWKEDIENGRTPTVTAQPSIPGGPTPLSASEISELSSLLHRADLICSLAHNNGVALLIDAEQTYYQPAIDLLALSLANKYNREMPIVHNTYQMYLKDGLDRLERDLKASQKKNYLLGVKLVRGAYMDSESKRARENNYENPILPTLEETHNNYNAAIEMLLDNVDTTSFMIATHNEASVKLAYDVMQKKNISPSNEHVHFGQLYGMCDQLSYAAAAQGLHVSKYVPFGPVESVLPYLIRRMQENKGLIGRTQKERQLLSQEVSRRMWHEENKEKKP</sequence>
<dbReference type="AlphaFoldDB" id="A0A2P6MXE2"/>
<feature type="domain" description="Proline dehydrogenase" evidence="7">
    <location>
        <begin position="175"/>
        <end position="503"/>
    </location>
</feature>
<comment type="similarity">
    <text evidence="1 5">Belongs to the proline oxidase family.</text>
</comment>
<keyword evidence="4 5" id="KW-0642">Proline metabolism</keyword>
<organism evidence="8 9">
    <name type="scientific">Planoprotostelium fungivorum</name>
    <dbReference type="NCBI Taxonomy" id="1890364"/>
    <lineage>
        <taxon>Eukaryota</taxon>
        <taxon>Amoebozoa</taxon>
        <taxon>Evosea</taxon>
        <taxon>Variosea</taxon>
        <taxon>Cavosteliida</taxon>
        <taxon>Cavosteliaceae</taxon>
        <taxon>Planoprotostelium</taxon>
    </lineage>
</organism>
<keyword evidence="5" id="KW-0285">Flavoprotein</keyword>
<dbReference type="InterPro" id="IPR029041">
    <property type="entry name" value="FAD-linked_oxidoreductase-like"/>
</dbReference>
<dbReference type="OrthoDB" id="5464at2759"/>
<dbReference type="GO" id="GO:0005739">
    <property type="term" value="C:mitochondrion"/>
    <property type="evidence" value="ECO:0007669"/>
    <property type="project" value="TreeGrafter"/>
</dbReference>
<comment type="catalytic activity">
    <reaction evidence="5">
        <text>L-proline + a quinone = (S)-1-pyrroline-5-carboxylate + a quinol + H(+)</text>
        <dbReference type="Rhea" id="RHEA:23784"/>
        <dbReference type="ChEBI" id="CHEBI:15378"/>
        <dbReference type="ChEBI" id="CHEBI:17388"/>
        <dbReference type="ChEBI" id="CHEBI:24646"/>
        <dbReference type="ChEBI" id="CHEBI:60039"/>
        <dbReference type="ChEBI" id="CHEBI:132124"/>
        <dbReference type="EC" id="1.5.5.2"/>
    </reaction>
</comment>
<dbReference type="EMBL" id="MDYQ01000331">
    <property type="protein sequence ID" value="PRP76377.1"/>
    <property type="molecule type" value="Genomic_DNA"/>
</dbReference>
<evidence type="ECO:0000256" key="5">
    <source>
        <dbReference type="RuleBase" id="RU364054"/>
    </source>
</evidence>
<protein>
    <recommendedName>
        <fullName evidence="2 5">Proline dehydrogenase</fullName>
        <ecNumber evidence="2 5">1.5.5.2</ecNumber>
    </recommendedName>
</protein>
<proteinExistence type="inferred from homology"/>
<feature type="region of interest" description="Disordered" evidence="6">
    <location>
        <begin position="75"/>
        <end position="94"/>
    </location>
</feature>
<accession>A0A2P6MXE2</accession>
<evidence type="ECO:0000256" key="6">
    <source>
        <dbReference type="SAM" id="MobiDB-lite"/>
    </source>
</evidence>
<dbReference type="Pfam" id="PF01619">
    <property type="entry name" value="Pro_dh"/>
    <property type="match status" value="1"/>
</dbReference>
<keyword evidence="3 5" id="KW-0560">Oxidoreductase</keyword>
<dbReference type="GO" id="GO:0010133">
    <property type="term" value="P:L-proline catabolic process to L-glutamate"/>
    <property type="evidence" value="ECO:0007669"/>
    <property type="project" value="TreeGrafter"/>
</dbReference>
<dbReference type="GO" id="GO:0071949">
    <property type="term" value="F:FAD binding"/>
    <property type="evidence" value="ECO:0007669"/>
    <property type="project" value="TreeGrafter"/>
</dbReference>
<dbReference type="STRING" id="1890364.A0A2P6MXE2"/>
<name>A0A2P6MXE2_9EUKA</name>
<dbReference type="InterPro" id="IPR015659">
    <property type="entry name" value="Proline_oxidase"/>
</dbReference>
<dbReference type="InParanoid" id="A0A2P6MXE2"/>
<evidence type="ECO:0000313" key="8">
    <source>
        <dbReference type="EMBL" id="PRP76377.1"/>
    </source>
</evidence>
<dbReference type="PANTHER" id="PTHR13914">
    <property type="entry name" value="PROLINE OXIDASE"/>
    <property type="match status" value="1"/>
</dbReference>
<dbReference type="Proteomes" id="UP000241769">
    <property type="component" value="Unassembled WGS sequence"/>
</dbReference>
<comment type="caution">
    <text evidence="8">The sequence shown here is derived from an EMBL/GenBank/DDBJ whole genome shotgun (WGS) entry which is preliminary data.</text>
</comment>
<reference evidence="8 9" key="1">
    <citation type="journal article" date="2018" name="Genome Biol. Evol.">
        <title>Multiple Roots of Fruiting Body Formation in Amoebozoa.</title>
        <authorList>
            <person name="Hillmann F."/>
            <person name="Forbes G."/>
            <person name="Novohradska S."/>
            <person name="Ferling I."/>
            <person name="Riege K."/>
            <person name="Groth M."/>
            <person name="Westermann M."/>
            <person name="Marz M."/>
            <person name="Spaller T."/>
            <person name="Winckler T."/>
            <person name="Schaap P."/>
            <person name="Glockner G."/>
        </authorList>
    </citation>
    <scope>NUCLEOTIDE SEQUENCE [LARGE SCALE GENOMIC DNA]</scope>
    <source>
        <strain evidence="8 9">Jena</strain>
    </source>
</reference>
<keyword evidence="5" id="KW-0274">FAD</keyword>
<evidence type="ECO:0000256" key="4">
    <source>
        <dbReference type="ARBA" id="ARBA00023062"/>
    </source>
</evidence>
<evidence type="ECO:0000259" key="7">
    <source>
        <dbReference type="Pfam" id="PF01619"/>
    </source>
</evidence>
<dbReference type="FunCoup" id="A0A2P6MXE2">
    <property type="interactions" value="244"/>
</dbReference>
<evidence type="ECO:0000313" key="9">
    <source>
        <dbReference type="Proteomes" id="UP000241769"/>
    </source>
</evidence>
<dbReference type="PANTHER" id="PTHR13914:SF0">
    <property type="entry name" value="PROLINE DEHYDROGENASE 1, MITOCHONDRIAL"/>
    <property type="match status" value="1"/>
</dbReference>
<keyword evidence="9" id="KW-1185">Reference proteome</keyword>
<comment type="function">
    <text evidence="5">Converts proline to delta-1-pyrroline-5-carboxylate.</text>
</comment>